<dbReference type="Proteomes" id="UP000294613">
    <property type="component" value="Unassembled WGS sequence"/>
</dbReference>
<keyword evidence="1 2" id="KW-0129">CBS domain</keyword>
<dbReference type="EMBL" id="SLZV01000003">
    <property type="protein sequence ID" value="TCS69560.1"/>
    <property type="molecule type" value="Genomic_DNA"/>
</dbReference>
<keyword evidence="7" id="KW-1185">Reference proteome</keyword>
<evidence type="ECO:0000256" key="1">
    <source>
        <dbReference type="ARBA" id="ARBA00023122"/>
    </source>
</evidence>
<reference evidence="4 7" key="1">
    <citation type="journal article" date="2018" name="Int. J. Syst. Evol. Microbiol.">
        <title>Draft Genome Sequence of Faecalimonas umbilicata JCM 30896T, an Acetate-Producing Bacterium Isolated from Human Feces.</title>
        <authorList>
            <person name="Sakamoto M."/>
            <person name="Ikeyama N."/>
            <person name="Yuki M."/>
            <person name="Ohkuma M."/>
        </authorList>
    </citation>
    <scope>NUCLEOTIDE SEQUENCE [LARGE SCALE GENOMIC DNA]</scope>
    <source>
        <strain evidence="4 7">EGH7</strain>
    </source>
</reference>
<evidence type="ECO:0000259" key="3">
    <source>
        <dbReference type="PROSITE" id="PS51371"/>
    </source>
</evidence>
<dbReference type="CDD" id="cd09834">
    <property type="entry name" value="CBS_pair_bac"/>
    <property type="match status" value="1"/>
</dbReference>
<evidence type="ECO:0000313" key="6">
    <source>
        <dbReference type="Proteomes" id="UP000294613"/>
    </source>
</evidence>
<feature type="domain" description="CBS" evidence="3">
    <location>
        <begin position="7"/>
        <end position="67"/>
    </location>
</feature>
<dbReference type="AlphaFoldDB" id="A0A4R3JTD4"/>
<organism evidence="5 6">
    <name type="scientific">Faecalimonas umbilicata</name>
    <dbReference type="NCBI Taxonomy" id="1912855"/>
    <lineage>
        <taxon>Bacteria</taxon>
        <taxon>Bacillati</taxon>
        <taxon>Bacillota</taxon>
        <taxon>Clostridia</taxon>
        <taxon>Lachnospirales</taxon>
        <taxon>Lachnospiraceae</taxon>
        <taxon>Faecalimonas</taxon>
    </lineage>
</organism>
<evidence type="ECO:0000313" key="7">
    <source>
        <dbReference type="Proteomes" id="UP000702954"/>
    </source>
</evidence>
<dbReference type="PROSITE" id="PS51371">
    <property type="entry name" value="CBS"/>
    <property type="match status" value="1"/>
</dbReference>
<proteinExistence type="predicted"/>
<dbReference type="SUPFAM" id="SSF54631">
    <property type="entry name" value="CBS-domain pair"/>
    <property type="match status" value="1"/>
</dbReference>
<dbReference type="InterPro" id="IPR051257">
    <property type="entry name" value="Diverse_CBS-Domain"/>
</dbReference>
<evidence type="ECO:0000256" key="2">
    <source>
        <dbReference type="PROSITE-ProRule" id="PRU00703"/>
    </source>
</evidence>
<dbReference type="InterPro" id="IPR000644">
    <property type="entry name" value="CBS_dom"/>
</dbReference>
<evidence type="ECO:0000313" key="4">
    <source>
        <dbReference type="EMBL" id="GBU06028.1"/>
    </source>
</evidence>
<dbReference type="Pfam" id="PF00571">
    <property type="entry name" value="CBS"/>
    <property type="match status" value="2"/>
</dbReference>
<evidence type="ECO:0000313" key="5">
    <source>
        <dbReference type="EMBL" id="TCS69560.1"/>
    </source>
</evidence>
<dbReference type="PANTHER" id="PTHR43080">
    <property type="entry name" value="CBS DOMAIN-CONTAINING PROTEIN CBSX3, MITOCHONDRIAL"/>
    <property type="match status" value="1"/>
</dbReference>
<protein>
    <submittedName>
        <fullName evidence="5">CBS domain-containing protein</fullName>
    </submittedName>
</protein>
<name>A0A4R3JTD4_9FIRM</name>
<sequence>MNILFFLRPKSDLAYVYDNHTLRQVLETMEHHKYSSVPVLNREGKYVGSITEGDLLWWIKDHANLDLKKAENILMTEVTRRYDYQAVNAGAKMEDLIDRAMEQNFVPVVDDQQNFIGIITRREIISYCYKHMERGIKSIKKISKPIDTMKNR</sequence>
<dbReference type="InterPro" id="IPR046342">
    <property type="entry name" value="CBS_dom_sf"/>
</dbReference>
<dbReference type="SMART" id="SM00116">
    <property type="entry name" value="CBS"/>
    <property type="match status" value="2"/>
</dbReference>
<dbReference type="Proteomes" id="UP000702954">
    <property type="component" value="Unassembled WGS sequence"/>
</dbReference>
<dbReference type="PANTHER" id="PTHR43080:SF26">
    <property type="entry name" value="REGULATORY PROTEIN"/>
    <property type="match status" value="1"/>
</dbReference>
<dbReference type="Gene3D" id="3.10.580.10">
    <property type="entry name" value="CBS-domain"/>
    <property type="match status" value="1"/>
</dbReference>
<dbReference type="RefSeq" id="WP_008975784.1">
    <property type="nucleotide sequence ID" value="NZ_BHEO01000008.1"/>
</dbReference>
<dbReference type="EMBL" id="BHEO01000008">
    <property type="protein sequence ID" value="GBU06028.1"/>
    <property type="molecule type" value="Genomic_DNA"/>
</dbReference>
<comment type="caution">
    <text evidence="5">The sequence shown here is derived from an EMBL/GenBank/DDBJ whole genome shotgun (WGS) entry which is preliminary data.</text>
</comment>
<reference evidence="5 6" key="2">
    <citation type="submission" date="2019-03" db="EMBL/GenBank/DDBJ databases">
        <title>Genomic Encyclopedia of Type Strains, Phase IV (KMG-IV): sequencing the most valuable type-strain genomes for metagenomic binning, comparative biology and taxonomic classification.</title>
        <authorList>
            <person name="Goeker M."/>
        </authorList>
    </citation>
    <scope>NUCLEOTIDE SEQUENCE [LARGE SCALE GENOMIC DNA]</scope>
    <source>
        <strain evidence="5 6">DSM 103426</strain>
    </source>
</reference>
<accession>A0A4R3JTD4</accession>
<gene>
    <name evidence="5" type="ORF">EDD74_10310</name>
    <name evidence="4" type="ORF">FAEUMB_25690</name>
</gene>